<evidence type="ECO:0000256" key="1">
    <source>
        <dbReference type="SAM" id="MobiDB-lite"/>
    </source>
</evidence>
<dbReference type="Proteomes" id="UP000017559">
    <property type="component" value="Unassembled WGS sequence"/>
</dbReference>
<proteinExistence type="predicted"/>
<evidence type="ECO:0000313" key="3">
    <source>
        <dbReference type="Proteomes" id="UP000017559"/>
    </source>
</evidence>
<sequence length="111" mass="12071">MDITQTPSPRHSPLSPSTALPEPVSPSSLSDSSSDSSVKPTIAPPAEFVDNGYNKLPTVNAEHISLKTFGHATVLVKSYLKHKRITDDYKHKSAFLSIFQSTRLSSMLMAT</sequence>
<dbReference type="EMBL" id="AWSO01000194">
    <property type="protein sequence ID" value="ESK93461.1"/>
    <property type="molecule type" value="Genomic_DNA"/>
</dbReference>
<dbReference type="AlphaFoldDB" id="V2XKS9"/>
<dbReference type="HOGENOM" id="CLU_2159032_0_0_1"/>
<accession>V2XKS9</accession>
<dbReference type="KEGG" id="mrr:Moror_1742"/>
<gene>
    <name evidence="2" type="ORF">Moror_1742</name>
</gene>
<organism evidence="2 3">
    <name type="scientific">Moniliophthora roreri (strain MCA 2997)</name>
    <name type="common">Cocoa frosty pod rot fungus</name>
    <name type="synonym">Crinipellis roreri</name>
    <dbReference type="NCBI Taxonomy" id="1381753"/>
    <lineage>
        <taxon>Eukaryota</taxon>
        <taxon>Fungi</taxon>
        <taxon>Dikarya</taxon>
        <taxon>Basidiomycota</taxon>
        <taxon>Agaricomycotina</taxon>
        <taxon>Agaricomycetes</taxon>
        <taxon>Agaricomycetidae</taxon>
        <taxon>Agaricales</taxon>
        <taxon>Marasmiineae</taxon>
        <taxon>Marasmiaceae</taxon>
        <taxon>Moniliophthora</taxon>
    </lineage>
</organism>
<feature type="compositionally biased region" description="Low complexity" evidence="1">
    <location>
        <begin position="25"/>
        <end position="38"/>
    </location>
</feature>
<feature type="compositionally biased region" description="Polar residues" evidence="1">
    <location>
        <begin position="1"/>
        <end position="18"/>
    </location>
</feature>
<comment type="caution">
    <text evidence="2">The sequence shown here is derived from an EMBL/GenBank/DDBJ whole genome shotgun (WGS) entry which is preliminary data.</text>
</comment>
<feature type="region of interest" description="Disordered" evidence="1">
    <location>
        <begin position="1"/>
        <end position="44"/>
    </location>
</feature>
<protein>
    <submittedName>
        <fullName evidence="2">Uncharacterized protein</fullName>
    </submittedName>
</protein>
<reference evidence="2 3" key="1">
    <citation type="journal article" date="2014" name="BMC Genomics">
        <title>Genome and secretome analysis of the hemibiotrophic fungal pathogen, Moniliophthora roreri, which causes frosty pod rot disease of cacao: mechanisms of the biotrophic and necrotrophic phases.</title>
        <authorList>
            <person name="Meinhardt L.W."/>
            <person name="Costa G.G.L."/>
            <person name="Thomazella D.P.T."/>
            <person name="Teixeira P.J.P.L."/>
            <person name="Carazzolle M.F."/>
            <person name="Schuster S.C."/>
            <person name="Carlson J.E."/>
            <person name="Guiltinan M.J."/>
            <person name="Mieczkowski P."/>
            <person name="Farmer A."/>
            <person name="Ramaraj T."/>
            <person name="Crozier J."/>
            <person name="Davis R.E."/>
            <person name="Shao J."/>
            <person name="Melnick R.L."/>
            <person name="Pereira G.A.G."/>
            <person name="Bailey B.A."/>
        </authorList>
    </citation>
    <scope>NUCLEOTIDE SEQUENCE [LARGE SCALE GENOMIC DNA]</scope>
    <source>
        <strain evidence="2 3">MCA 2997</strain>
    </source>
</reference>
<name>V2XKS9_MONRO</name>
<keyword evidence="3" id="KW-1185">Reference proteome</keyword>
<evidence type="ECO:0000313" key="2">
    <source>
        <dbReference type="EMBL" id="ESK93461.1"/>
    </source>
</evidence>